<evidence type="ECO:0000313" key="3">
    <source>
        <dbReference type="Proteomes" id="UP001162060"/>
    </source>
</evidence>
<reference evidence="2" key="1">
    <citation type="submission" date="2024-01" db="EMBL/GenBank/DDBJ databases">
        <authorList>
            <person name="Webb A."/>
        </authorList>
    </citation>
    <scope>NUCLEOTIDE SEQUENCE</scope>
    <source>
        <strain evidence="2">Pm1</strain>
    </source>
</reference>
<evidence type="ECO:0000256" key="1">
    <source>
        <dbReference type="SAM" id="MobiDB-lite"/>
    </source>
</evidence>
<gene>
    <name evidence="2" type="ORF">PM001_LOCUS8121</name>
</gene>
<dbReference type="EMBL" id="CAKLBY020000066">
    <property type="protein sequence ID" value="CAK7922950.1"/>
    <property type="molecule type" value="Genomic_DNA"/>
</dbReference>
<organism evidence="2 3">
    <name type="scientific">Peronospora matthiolae</name>
    <dbReference type="NCBI Taxonomy" id="2874970"/>
    <lineage>
        <taxon>Eukaryota</taxon>
        <taxon>Sar</taxon>
        <taxon>Stramenopiles</taxon>
        <taxon>Oomycota</taxon>
        <taxon>Peronosporomycetes</taxon>
        <taxon>Peronosporales</taxon>
        <taxon>Peronosporaceae</taxon>
        <taxon>Peronospora</taxon>
    </lineage>
</organism>
<dbReference type="AlphaFoldDB" id="A0AAV1TKS0"/>
<comment type="caution">
    <text evidence="2">The sequence shown here is derived from an EMBL/GenBank/DDBJ whole genome shotgun (WGS) entry which is preliminary data.</text>
</comment>
<sequence>MSTELTSCRQYPMDVPSWHPANQASDALRRLAMDGGDRPKRTEFKDVDTLTKSEREMVVTDANAVQDGERGLLDPSDRLYLVEQTLLEQEATDREQRERENALQAFRSKALEVQARKTSVPELVGLQKPLVSPKMIKPVVVVVPKAKKRTLKTAEKNVGTKKRKTSRIGTCVGLKVKAKAARDDRESDVATDRQREIEHDALRVLGDSSTIAKLVDDYSSDD</sequence>
<name>A0AAV1TKS0_9STRA</name>
<evidence type="ECO:0000313" key="2">
    <source>
        <dbReference type="EMBL" id="CAK7922950.1"/>
    </source>
</evidence>
<protein>
    <submittedName>
        <fullName evidence="2">Uncharacterized protein</fullName>
    </submittedName>
</protein>
<accession>A0AAV1TKS0</accession>
<feature type="region of interest" description="Disordered" evidence="1">
    <location>
        <begin position="1"/>
        <end position="22"/>
    </location>
</feature>
<dbReference type="Proteomes" id="UP001162060">
    <property type="component" value="Unassembled WGS sequence"/>
</dbReference>
<proteinExistence type="predicted"/>